<dbReference type="InParanoid" id="G8JQB1"/>
<dbReference type="Proteomes" id="UP000006790">
    <property type="component" value="Chromosome 2"/>
</dbReference>
<feature type="compositionally biased region" description="Basic residues" evidence="1">
    <location>
        <begin position="119"/>
        <end position="128"/>
    </location>
</feature>
<dbReference type="STRING" id="931890.G8JQB1"/>
<proteinExistence type="predicted"/>
<dbReference type="OMA" id="YQQYYPA"/>
<feature type="compositionally biased region" description="Low complexity" evidence="1">
    <location>
        <begin position="87"/>
        <end position="101"/>
    </location>
</feature>
<dbReference type="AlphaFoldDB" id="G8JQB1"/>
<feature type="compositionally biased region" description="Polar residues" evidence="1">
    <location>
        <begin position="263"/>
        <end position="273"/>
    </location>
</feature>
<evidence type="ECO:0000256" key="1">
    <source>
        <dbReference type="SAM" id="MobiDB-lite"/>
    </source>
</evidence>
<gene>
    <name evidence="2" type="ordered locus">Ecym_2549</name>
</gene>
<feature type="region of interest" description="Disordered" evidence="1">
    <location>
        <begin position="1"/>
        <end position="25"/>
    </location>
</feature>
<evidence type="ECO:0000313" key="3">
    <source>
        <dbReference type="Proteomes" id="UP000006790"/>
    </source>
</evidence>
<dbReference type="RefSeq" id="XP_003645086.1">
    <property type="nucleotide sequence ID" value="XM_003645038.1"/>
</dbReference>
<evidence type="ECO:0000313" key="2">
    <source>
        <dbReference type="EMBL" id="AET38269.1"/>
    </source>
</evidence>
<feature type="region of interest" description="Disordered" evidence="1">
    <location>
        <begin position="74"/>
        <end position="138"/>
    </location>
</feature>
<feature type="compositionally biased region" description="Basic and acidic residues" evidence="1">
    <location>
        <begin position="331"/>
        <end position="349"/>
    </location>
</feature>
<reference evidence="3" key="1">
    <citation type="journal article" date="2012" name="G3 (Bethesda)">
        <title>Pichia sorbitophila, an interspecies yeast hybrid reveals early steps of genome resolution following polyploidization.</title>
        <authorList>
            <person name="Leh Louis V."/>
            <person name="Despons L."/>
            <person name="Friedrich A."/>
            <person name="Martin T."/>
            <person name="Durrens P."/>
            <person name="Casaregola S."/>
            <person name="Neuveglise C."/>
            <person name="Fairhead C."/>
            <person name="Marck C."/>
            <person name="Cruz J.A."/>
            <person name="Straub M.L."/>
            <person name="Kugler V."/>
            <person name="Sacerdot C."/>
            <person name="Uzunov Z."/>
            <person name="Thierry A."/>
            <person name="Weiss S."/>
            <person name="Bleykasten C."/>
            <person name="De Montigny J."/>
            <person name="Jacques N."/>
            <person name="Jung P."/>
            <person name="Lemaire M."/>
            <person name="Mallet S."/>
            <person name="Morel G."/>
            <person name="Richard G.F."/>
            <person name="Sarkar A."/>
            <person name="Savel G."/>
            <person name="Schacherer J."/>
            <person name="Seret M.L."/>
            <person name="Talla E."/>
            <person name="Samson G."/>
            <person name="Jubin C."/>
            <person name="Poulain J."/>
            <person name="Vacherie B."/>
            <person name="Barbe V."/>
            <person name="Pelletier E."/>
            <person name="Sherman D.J."/>
            <person name="Westhof E."/>
            <person name="Weissenbach J."/>
            <person name="Baret P.V."/>
            <person name="Wincker P."/>
            <person name="Gaillardin C."/>
            <person name="Dujon B."/>
            <person name="Souciet J.L."/>
        </authorList>
    </citation>
    <scope>NUCLEOTIDE SEQUENCE [LARGE SCALE GENOMIC DNA]</scope>
    <source>
        <strain evidence="3">CBS 270.75 / DBVPG 7215 / KCTC 17166 / NRRL Y-17582</strain>
    </source>
</reference>
<feature type="compositionally biased region" description="Polar residues" evidence="1">
    <location>
        <begin position="12"/>
        <end position="25"/>
    </location>
</feature>
<feature type="compositionally biased region" description="Low complexity" evidence="1">
    <location>
        <begin position="248"/>
        <end position="262"/>
    </location>
</feature>
<dbReference type="HOGENOM" id="CLU_642614_0_0_1"/>
<feature type="region of interest" description="Disordered" evidence="1">
    <location>
        <begin position="248"/>
        <end position="273"/>
    </location>
</feature>
<dbReference type="GeneID" id="11471904"/>
<keyword evidence="3" id="KW-1185">Reference proteome</keyword>
<protein>
    <submittedName>
        <fullName evidence="2">Uncharacterized protein</fullName>
    </submittedName>
</protein>
<dbReference type="KEGG" id="erc:Ecym_2549"/>
<organism evidence="2 3">
    <name type="scientific">Eremothecium cymbalariae (strain CBS 270.75 / DBVPG 7215 / KCTC 17166 / NRRL Y-17582)</name>
    <name type="common">Yeast</name>
    <dbReference type="NCBI Taxonomy" id="931890"/>
    <lineage>
        <taxon>Eukaryota</taxon>
        <taxon>Fungi</taxon>
        <taxon>Dikarya</taxon>
        <taxon>Ascomycota</taxon>
        <taxon>Saccharomycotina</taxon>
        <taxon>Saccharomycetes</taxon>
        <taxon>Saccharomycetales</taxon>
        <taxon>Saccharomycetaceae</taxon>
        <taxon>Eremothecium</taxon>
    </lineage>
</organism>
<accession>G8JQB1</accession>
<dbReference type="FunCoup" id="G8JQB1">
    <property type="interactions" value="531"/>
</dbReference>
<feature type="compositionally biased region" description="Polar residues" evidence="1">
    <location>
        <begin position="362"/>
        <end position="383"/>
    </location>
</feature>
<sequence>MTNSMDGVELSNEPQGLGNAQETENSLGAGSKFQRLGIQCISPGLCSENMDNKMLTTIRISKTIAREQRQHIEKLGGASNPIATADSGSTSSGNGVSSPGSETSLAGSQSSLQDTLAKPRGKSLKRSKVPSPLNIGTANNVARGQHVNFHPTGVESAPANMTNYRQANHHQRNRVLKPRVQYIGKNSSRQQYSRRGFPVPMGYPSVLPVYSCGPQYQSSLGHSQSLLHPCMPMLHPLTAYPRLNVPQPQQQQMSSQTIPSQQGLSYKTRTGSDNTSKIQVDFENFMEGNKQNLVATRDFFANNTSKWAPLKAQPLSAQENFFFGRHSHNKSSSDRSDNDDAADRSKDNFIDQSTASSATATGSDSCAPENSNTSECQAMSNSMPIPPRVTSASLNPLPGFASNLPTCERIRGEITILEDTFAFEFSTTKDKIDKRMFMSICDKVWDESKKLNSS</sequence>
<dbReference type="EMBL" id="CP002498">
    <property type="protein sequence ID" value="AET38269.1"/>
    <property type="molecule type" value="Genomic_DNA"/>
</dbReference>
<feature type="region of interest" description="Disordered" evidence="1">
    <location>
        <begin position="326"/>
        <end position="390"/>
    </location>
</feature>
<name>G8JQB1_ERECY</name>
<dbReference type="eggNOG" id="ENOG502S5RS">
    <property type="taxonomic scope" value="Eukaryota"/>
</dbReference>
<feature type="compositionally biased region" description="Polar residues" evidence="1">
    <location>
        <begin position="102"/>
        <end position="114"/>
    </location>
</feature>
<dbReference type="OrthoDB" id="4041625at2759"/>